<proteinExistence type="predicted"/>
<protein>
    <submittedName>
        <fullName evidence="2">DUF4262 domain-containing protein</fullName>
    </submittedName>
</protein>
<name>A0ABV5V5V6_9MICO</name>
<reference evidence="2 3" key="1">
    <citation type="submission" date="2024-09" db="EMBL/GenBank/DDBJ databases">
        <authorList>
            <person name="Sun Q."/>
            <person name="Mori K."/>
        </authorList>
    </citation>
    <scope>NUCLEOTIDE SEQUENCE [LARGE SCALE GENOMIC DNA]</scope>
    <source>
        <strain evidence="2 3">JCM 12763</strain>
    </source>
</reference>
<organism evidence="2 3">
    <name type="scientific">Ornithinimicrobium kibberense</name>
    <dbReference type="NCBI Taxonomy" id="282060"/>
    <lineage>
        <taxon>Bacteria</taxon>
        <taxon>Bacillati</taxon>
        <taxon>Actinomycetota</taxon>
        <taxon>Actinomycetes</taxon>
        <taxon>Micrococcales</taxon>
        <taxon>Ornithinimicrobiaceae</taxon>
        <taxon>Ornithinimicrobium</taxon>
    </lineage>
</organism>
<comment type="caution">
    <text evidence="2">The sequence shown here is derived from an EMBL/GenBank/DDBJ whole genome shotgun (WGS) entry which is preliminary data.</text>
</comment>
<sequence length="203" mass="21682">MEITSAMEAFLEQERRAITENIRRTGVHLTYVAVAAAEGDEPACACCRALGTGPEEAEDAQDGVRDLFVAAGGDPALLPPRVGVPFCYTTGLFGAGHAELVVLGLPPREASAVLNGAAQRVLERGSDLAPGEQLDVAGRTVRVEELPMSGMVLLAAHDYYDRPPWEPIPASQLTWADAAGRFPEDEGHDPGRWRQPPASGWRA</sequence>
<dbReference type="Proteomes" id="UP001589613">
    <property type="component" value="Unassembled WGS sequence"/>
</dbReference>
<evidence type="ECO:0000313" key="3">
    <source>
        <dbReference type="Proteomes" id="UP001589613"/>
    </source>
</evidence>
<accession>A0ABV5V5V6</accession>
<dbReference type="InterPro" id="IPR025358">
    <property type="entry name" value="DUF4262"/>
</dbReference>
<evidence type="ECO:0000256" key="1">
    <source>
        <dbReference type="SAM" id="MobiDB-lite"/>
    </source>
</evidence>
<gene>
    <name evidence="2" type="ORF">ACFFN0_13955</name>
</gene>
<feature type="compositionally biased region" description="Basic and acidic residues" evidence="1">
    <location>
        <begin position="182"/>
        <end position="192"/>
    </location>
</feature>
<keyword evidence="3" id="KW-1185">Reference proteome</keyword>
<dbReference type="EMBL" id="JBHMAX010000024">
    <property type="protein sequence ID" value="MFB9733150.1"/>
    <property type="molecule type" value="Genomic_DNA"/>
</dbReference>
<dbReference type="RefSeq" id="WP_141337947.1">
    <property type="nucleotide sequence ID" value="NZ_JBHMAX010000024.1"/>
</dbReference>
<dbReference type="Pfam" id="PF14081">
    <property type="entry name" value="DUF4262"/>
    <property type="match status" value="1"/>
</dbReference>
<feature type="region of interest" description="Disordered" evidence="1">
    <location>
        <begin position="177"/>
        <end position="203"/>
    </location>
</feature>
<evidence type="ECO:0000313" key="2">
    <source>
        <dbReference type="EMBL" id="MFB9733150.1"/>
    </source>
</evidence>